<evidence type="ECO:0000313" key="2">
    <source>
        <dbReference type="EMBL" id="ADN35479.1"/>
    </source>
</evidence>
<dbReference type="STRING" id="679926.Mpet_0705"/>
<keyword evidence="2" id="KW-0378">Hydrolase</keyword>
<dbReference type="HOGENOM" id="CLU_043913_0_0_2"/>
<dbReference type="Gene3D" id="2.40.50.140">
    <property type="entry name" value="Nucleic acid-binding proteins"/>
    <property type="match status" value="2"/>
</dbReference>
<dbReference type="KEGG" id="mpi:Mpet_0705"/>
<gene>
    <name evidence="2" type="ordered locus">Mpet_0705</name>
</gene>
<dbReference type="PANTHER" id="PTHR13356">
    <property type="entry name" value="OB FOLD NUCLEIC ACID BINDING PROTEIN-RELATED"/>
    <property type="match status" value="1"/>
</dbReference>
<accession>E1RIG6</accession>
<dbReference type="GO" id="GO:0003677">
    <property type="term" value="F:DNA binding"/>
    <property type="evidence" value="ECO:0007669"/>
    <property type="project" value="UniProtKB-KW"/>
</dbReference>
<keyword evidence="3" id="KW-1185">Reference proteome</keyword>
<keyword evidence="1" id="KW-0238">DNA-binding</keyword>
<organism evidence="2 3">
    <name type="scientific">Methanolacinia petrolearia (strain DSM 11571 / OCM 486 / SEBR 4847)</name>
    <name type="common">Methanoplanus petrolearius</name>
    <dbReference type="NCBI Taxonomy" id="679926"/>
    <lineage>
        <taxon>Archaea</taxon>
        <taxon>Methanobacteriati</taxon>
        <taxon>Methanobacteriota</taxon>
        <taxon>Stenosarchaea group</taxon>
        <taxon>Methanomicrobia</taxon>
        <taxon>Methanomicrobiales</taxon>
        <taxon>Methanomicrobiaceae</taxon>
        <taxon>Methanolacinia</taxon>
    </lineage>
</organism>
<dbReference type="InterPro" id="IPR051231">
    <property type="entry name" value="SOSS-B"/>
</dbReference>
<evidence type="ECO:0000313" key="3">
    <source>
        <dbReference type="Proteomes" id="UP000006565"/>
    </source>
</evidence>
<evidence type="ECO:0000256" key="1">
    <source>
        <dbReference type="ARBA" id="ARBA00023125"/>
    </source>
</evidence>
<dbReference type="AlphaFoldDB" id="E1RIG6"/>
<dbReference type="GO" id="GO:0010212">
    <property type="term" value="P:response to ionizing radiation"/>
    <property type="evidence" value="ECO:0007669"/>
    <property type="project" value="TreeGrafter"/>
</dbReference>
<dbReference type="InterPro" id="IPR012340">
    <property type="entry name" value="NA-bd_OB-fold"/>
</dbReference>
<name>E1RIG6_METP4</name>
<keyword evidence="2" id="KW-0347">Helicase</keyword>
<reference evidence="2 3" key="1">
    <citation type="journal article" date="2010" name="Stand. Genomic Sci.">
        <title>Complete genome sequence of Methanoplanus petrolearius type strain (SEBR 4847).</title>
        <authorList>
            <person name="Brambilla E."/>
            <person name="Djao O.D."/>
            <person name="Daligault H."/>
            <person name="Lapidus A."/>
            <person name="Lucas S."/>
            <person name="Hammon N."/>
            <person name="Nolan M."/>
            <person name="Tice H."/>
            <person name="Cheng J.F."/>
            <person name="Han C."/>
            <person name="Tapia R."/>
            <person name="Goodwin L."/>
            <person name="Pitluck S."/>
            <person name="Liolios K."/>
            <person name="Ivanova N."/>
            <person name="Mavromatis K."/>
            <person name="Mikhailova N."/>
            <person name="Pati A."/>
            <person name="Chen A."/>
            <person name="Palaniappan K."/>
            <person name="Land M."/>
            <person name="Hauser L."/>
            <person name="Chang Y.J."/>
            <person name="Jeffries C.D."/>
            <person name="Rohde M."/>
            <person name="Spring S."/>
            <person name="Sikorski J."/>
            <person name="Goker M."/>
            <person name="Woyke T."/>
            <person name="Bristow J."/>
            <person name="Eisen J.A."/>
            <person name="Markowitz V."/>
            <person name="Hugenholtz P."/>
            <person name="Kyrpides N.C."/>
            <person name="Klenk H.P."/>
        </authorList>
    </citation>
    <scope>NUCLEOTIDE SEQUENCE [LARGE SCALE GENOMIC DNA]</scope>
    <source>
        <strain evidence="3">DSM 11571 / OCM 486 / SEBR 4847</strain>
    </source>
</reference>
<dbReference type="GO" id="GO:0000724">
    <property type="term" value="P:double-strand break repair via homologous recombination"/>
    <property type="evidence" value="ECO:0007669"/>
    <property type="project" value="TreeGrafter"/>
</dbReference>
<dbReference type="EMBL" id="CP002117">
    <property type="protein sequence ID" value="ADN35479.1"/>
    <property type="molecule type" value="Genomic_DNA"/>
</dbReference>
<dbReference type="Proteomes" id="UP000006565">
    <property type="component" value="Chromosome"/>
</dbReference>
<protein>
    <submittedName>
        <fullName evidence="2">Nucleic acid binding, OB-fold, tRNA/helicase-type</fullName>
    </submittedName>
</protein>
<proteinExistence type="predicted"/>
<dbReference type="PANTHER" id="PTHR13356:SF0">
    <property type="entry name" value="SOSS COMPLEX SUBUNIT B HOMOLOG"/>
    <property type="match status" value="1"/>
</dbReference>
<dbReference type="GO" id="GO:0004386">
    <property type="term" value="F:helicase activity"/>
    <property type="evidence" value="ECO:0007669"/>
    <property type="project" value="UniProtKB-KW"/>
</dbReference>
<keyword evidence="2" id="KW-0067">ATP-binding</keyword>
<sequence>MDDLCSWEEFERLVEDRVGVSADEQEERSAARDVVSDAGRLHTHLSALKAGPSLVSFFCRVIEVKKAERFERQEGGYGFVSRVLCGDETGEVVLTLWDEKAFAAGEISEGEILEVVGRFRRKGAVDVADLRKPEKPPGITLRKNGMKTFSPVSLDCVILAFAGEGFFQAPGGKESRYIRLITGDLSGEAEIMFWNNESAKAFMGGDFVRISGIYERPSSGPKRSYTADEKCQITSVPVEEEKIIHEFSSRISGIREDWWGSIQVSIDDPGRVRDFVTRKGAASHVRNLHVSDDTGTAVLVIWGEQACLPFVKGDKIEIFFAEAREGSRRPGFNEIPSSPEIHAGYGSFVSLNENGGEPVRIKGIITPRSGGCYSVDGRDCCYLLKELKDGMLPCSEVLVWGILYDSGRIEVSWFEICGKDIDLMKSGLDEVKKRCGC</sequence>
<keyword evidence="2" id="KW-0547">Nucleotide-binding</keyword>
<dbReference type="SUPFAM" id="SSF50249">
    <property type="entry name" value="Nucleic acid-binding proteins"/>
    <property type="match status" value="2"/>
</dbReference>
<dbReference type="eggNOG" id="arCOG01510">
    <property type="taxonomic scope" value="Archaea"/>
</dbReference>